<dbReference type="STRING" id="742152.A0A2H3JZ47"/>
<dbReference type="Pfam" id="PF00248">
    <property type="entry name" value="Aldo_ket_red"/>
    <property type="match status" value="1"/>
</dbReference>
<dbReference type="SUPFAM" id="SSF51430">
    <property type="entry name" value="NAD(P)-linked oxidoreductase"/>
    <property type="match status" value="1"/>
</dbReference>
<evidence type="ECO:0000313" key="3">
    <source>
        <dbReference type="Proteomes" id="UP000218811"/>
    </source>
</evidence>
<name>A0A2H3JZ47_WOLCO</name>
<dbReference type="GO" id="GO:0016491">
    <property type="term" value="F:oxidoreductase activity"/>
    <property type="evidence" value="ECO:0007669"/>
    <property type="project" value="InterPro"/>
</dbReference>
<sequence>MVQEKSIPSIAFGTWMRGTGKQSIDYVDQAISVGFNHIDDTLRGTSYQDTAQAYMNEKENSLKNLSVECVDLYLIHHPHYAVSDIPTVRAKMEKIQTNGLAKSIGVSNFNVSQLEILLSSAKTKPAANRLWHRKILFHPHVLDTQAPIREYGNRHGIVSEAYSVIM</sequence>
<protein>
    <submittedName>
        <fullName evidence="2">Aldo/keto reductase</fullName>
    </submittedName>
</protein>
<dbReference type="Proteomes" id="UP000218811">
    <property type="component" value="Unassembled WGS sequence"/>
</dbReference>
<dbReference type="InterPro" id="IPR020471">
    <property type="entry name" value="AKR"/>
</dbReference>
<dbReference type="PANTHER" id="PTHR11732">
    <property type="entry name" value="ALDO/KETO REDUCTASE"/>
    <property type="match status" value="1"/>
</dbReference>
<keyword evidence="3" id="KW-1185">Reference proteome</keyword>
<gene>
    <name evidence="2" type="ORF">WOLCODRAFT_18778</name>
</gene>
<evidence type="ECO:0000259" key="1">
    <source>
        <dbReference type="Pfam" id="PF00248"/>
    </source>
</evidence>
<dbReference type="InterPro" id="IPR018170">
    <property type="entry name" value="Aldo/ket_reductase_CS"/>
</dbReference>
<proteinExistence type="predicted"/>
<dbReference type="EMBL" id="KB468157">
    <property type="protein sequence ID" value="PCH44189.1"/>
    <property type="molecule type" value="Genomic_DNA"/>
</dbReference>
<organism evidence="2 3">
    <name type="scientific">Wolfiporia cocos (strain MD-104)</name>
    <name type="common">Brown rot fungus</name>
    <dbReference type="NCBI Taxonomy" id="742152"/>
    <lineage>
        <taxon>Eukaryota</taxon>
        <taxon>Fungi</taxon>
        <taxon>Dikarya</taxon>
        <taxon>Basidiomycota</taxon>
        <taxon>Agaricomycotina</taxon>
        <taxon>Agaricomycetes</taxon>
        <taxon>Polyporales</taxon>
        <taxon>Phaeolaceae</taxon>
        <taxon>Wolfiporia</taxon>
    </lineage>
</organism>
<feature type="domain" description="NADP-dependent oxidoreductase" evidence="1">
    <location>
        <begin position="48"/>
        <end position="165"/>
    </location>
</feature>
<reference evidence="2 3" key="1">
    <citation type="journal article" date="2012" name="Science">
        <title>The Paleozoic origin of enzymatic lignin decomposition reconstructed from 31 fungal genomes.</title>
        <authorList>
            <person name="Floudas D."/>
            <person name="Binder M."/>
            <person name="Riley R."/>
            <person name="Barry K."/>
            <person name="Blanchette R.A."/>
            <person name="Henrissat B."/>
            <person name="Martinez A.T."/>
            <person name="Otillar R."/>
            <person name="Spatafora J.W."/>
            <person name="Yadav J.S."/>
            <person name="Aerts A."/>
            <person name="Benoit I."/>
            <person name="Boyd A."/>
            <person name="Carlson A."/>
            <person name="Copeland A."/>
            <person name="Coutinho P.M."/>
            <person name="de Vries R.P."/>
            <person name="Ferreira P."/>
            <person name="Findley K."/>
            <person name="Foster B."/>
            <person name="Gaskell J."/>
            <person name="Glotzer D."/>
            <person name="Gorecki P."/>
            <person name="Heitman J."/>
            <person name="Hesse C."/>
            <person name="Hori C."/>
            <person name="Igarashi K."/>
            <person name="Jurgens J.A."/>
            <person name="Kallen N."/>
            <person name="Kersten P."/>
            <person name="Kohler A."/>
            <person name="Kuees U."/>
            <person name="Kumar T.K.A."/>
            <person name="Kuo A."/>
            <person name="LaButti K."/>
            <person name="Larrondo L.F."/>
            <person name="Lindquist E."/>
            <person name="Ling A."/>
            <person name="Lombard V."/>
            <person name="Lucas S."/>
            <person name="Lundell T."/>
            <person name="Martin R."/>
            <person name="McLaughlin D.J."/>
            <person name="Morgenstern I."/>
            <person name="Morin E."/>
            <person name="Murat C."/>
            <person name="Nagy L.G."/>
            <person name="Nolan M."/>
            <person name="Ohm R.A."/>
            <person name="Patyshakuliyeva A."/>
            <person name="Rokas A."/>
            <person name="Ruiz-Duenas F.J."/>
            <person name="Sabat G."/>
            <person name="Salamov A."/>
            <person name="Samejima M."/>
            <person name="Schmutz J."/>
            <person name="Slot J.C."/>
            <person name="St John F."/>
            <person name="Stenlid J."/>
            <person name="Sun H."/>
            <person name="Sun S."/>
            <person name="Syed K."/>
            <person name="Tsang A."/>
            <person name="Wiebenga A."/>
            <person name="Young D."/>
            <person name="Pisabarro A."/>
            <person name="Eastwood D.C."/>
            <person name="Martin F."/>
            <person name="Cullen D."/>
            <person name="Grigoriev I.V."/>
            <person name="Hibbett D.S."/>
        </authorList>
    </citation>
    <scope>NUCLEOTIDE SEQUENCE [LARGE SCALE GENOMIC DNA]</scope>
    <source>
        <strain evidence="2 3">MD-104</strain>
    </source>
</reference>
<dbReference type="OrthoDB" id="416253at2759"/>
<evidence type="ECO:0000313" key="2">
    <source>
        <dbReference type="EMBL" id="PCH44189.1"/>
    </source>
</evidence>
<dbReference type="PROSITE" id="PS00062">
    <property type="entry name" value="ALDOKETO_REDUCTASE_2"/>
    <property type="match status" value="1"/>
</dbReference>
<accession>A0A2H3JZ47</accession>
<dbReference type="Gene3D" id="3.20.20.100">
    <property type="entry name" value="NADP-dependent oxidoreductase domain"/>
    <property type="match status" value="2"/>
</dbReference>
<dbReference type="AlphaFoldDB" id="A0A2H3JZ47"/>
<dbReference type="InterPro" id="IPR023210">
    <property type="entry name" value="NADP_OxRdtase_dom"/>
</dbReference>
<dbReference type="InterPro" id="IPR036812">
    <property type="entry name" value="NAD(P)_OxRdtase_dom_sf"/>
</dbReference>